<dbReference type="InterPro" id="IPR020625">
    <property type="entry name" value="Schiff_base-form_aldolases_AS"/>
</dbReference>
<dbReference type="EMBL" id="VWPK01000029">
    <property type="protein sequence ID" value="KAA5610710.1"/>
    <property type="molecule type" value="Genomic_DNA"/>
</dbReference>
<protein>
    <submittedName>
        <fullName evidence="6">Dihydrodipicolinate synthase family protein</fullName>
    </submittedName>
</protein>
<feature type="binding site" evidence="5">
    <location>
        <position position="211"/>
    </location>
    <ligand>
        <name>pyruvate</name>
        <dbReference type="ChEBI" id="CHEBI:15361"/>
    </ligand>
</feature>
<dbReference type="Gene3D" id="3.20.20.70">
    <property type="entry name" value="Aldolase class I"/>
    <property type="match status" value="1"/>
</dbReference>
<dbReference type="AlphaFoldDB" id="A0A5M6IQZ0"/>
<evidence type="ECO:0000256" key="3">
    <source>
        <dbReference type="PIRNR" id="PIRNR001365"/>
    </source>
</evidence>
<gene>
    <name evidence="6" type="ORF">F1189_18230</name>
</gene>
<evidence type="ECO:0000313" key="7">
    <source>
        <dbReference type="Proteomes" id="UP000325255"/>
    </source>
</evidence>
<dbReference type="Proteomes" id="UP000325255">
    <property type="component" value="Unassembled WGS sequence"/>
</dbReference>
<dbReference type="CDD" id="cd00408">
    <property type="entry name" value="DHDPS-like"/>
    <property type="match status" value="1"/>
</dbReference>
<evidence type="ECO:0000256" key="2">
    <source>
        <dbReference type="ARBA" id="ARBA00023270"/>
    </source>
</evidence>
<dbReference type="PRINTS" id="PR00146">
    <property type="entry name" value="DHPICSNTHASE"/>
</dbReference>
<dbReference type="GO" id="GO:0016829">
    <property type="term" value="F:lyase activity"/>
    <property type="evidence" value="ECO:0007669"/>
    <property type="project" value="UniProtKB-KW"/>
</dbReference>
<dbReference type="PIRSF" id="PIRSF001365">
    <property type="entry name" value="DHDPS"/>
    <property type="match status" value="1"/>
</dbReference>
<evidence type="ECO:0000256" key="5">
    <source>
        <dbReference type="PIRSR" id="PIRSR001365-2"/>
    </source>
</evidence>
<evidence type="ECO:0000313" key="6">
    <source>
        <dbReference type="EMBL" id="KAA5610710.1"/>
    </source>
</evidence>
<proteinExistence type="inferred from homology"/>
<dbReference type="Pfam" id="PF00701">
    <property type="entry name" value="DHDPS"/>
    <property type="match status" value="1"/>
</dbReference>
<dbReference type="PROSITE" id="PS00666">
    <property type="entry name" value="DHDPS_2"/>
    <property type="match status" value="1"/>
</dbReference>
<dbReference type="InterPro" id="IPR002220">
    <property type="entry name" value="DapA-like"/>
</dbReference>
<keyword evidence="7" id="KW-1185">Reference proteome</keyword>
<dbReference type="PANTHER" id="PTHR12128:SF28">
    <property type="entry name" value="2-DEHYDRO-3-DEOXY-D-GLUCONATE ALDOLASE YAGE-RELATED"/>
    <property type="match status" value="1"/>
</dbReference>
<dbReference type="InterPro" id="IPR013785">
    <property type="entry name" value="Aldolase_TIM"/>
</dbReference>
<evidence type="ECO:0000256" key="4">
    <source>
        <dbReference type="PIRSR" id="PIRSR001365-1"/>
    </source>
</evidence>
<dbReference type="SUPFAM" id="SSF51569">
    <property type="entry name" value="Aldolase"/>
    <property type="match status" value="1"/>
</dbReference>
<comment type="similarity">
    <text evidence="3">Belongs to the DapA family.</text>
</comment>
<keyword evidence="2" id="KW-0704">Schiff base</keyword>
<dbReference type="PANTHER" id="PTHR12128">
    <property type="entry name" value="DIHYDRODIPICOLINATE SYNTHASE"/>
    <property type="match status" value="1"/>
</dbReference>
<dbReference type="GO" id="GO:0005829">
    <property type="term" value="C:cytosol"/>
    <property type="evidence" value="ECO:0007669"/>
    <property type="project" value="TreeGrafter"/>
</dbReference>
<organism evidence="6 7">
    <name type="scientific">Rhodovastum atsumiense</name>
    <dbReference type="NCBI Taxonomy" id="504468"/>
    <lineage>
        <taxon>Bacteria</taxon>
        <taxon>Pseudomonadati</taxon>
        <taxon>Pseudomonadota</taxon>
        <taxon>Alphaproteobacteria</taxon>
        <taxon>Acetobacterales</taxon>
        <taxon>Acetobacteraceae</taxon>
        <taxon>Rhodovastum</taxon>
    </lineage>
</organism>
<name>A0A5M6IQZ0_9PROT</name>
<feature type="active site" description="Schiff-base intermediate with substrate" evidence="4">
    <location>
        <position position="166"/>
    </location>
</feature>
<reference evidence="6 7" key="1">
    <citation type="submission" date="2019-09" db="EMBL/GenBank/DDBJ databases">
        <title>Genome sequence of Rhodovastum atsumiense, a diverse member of the Acetobacteraceae family of non-sulfur purple photosynthetic bacteria.</title>
        <authorList>
            <person name="Meyer T."/>
            <person name="Kyndt J."/>
        </authorList>
    </citation>
    <scope>NUCLEOTIDE SEQUENCE [LARGE SCALE GENOMIC DNA]</scope>
    <source>
        <strain evidence="6 7">DSM 21279</strain>
    </source>
</reference>
<accession>A0A5M6IQZ0</accession>
<keyword evidence="1 3" id="KW-0456">Lyase</keyword>
<evidence type="ECO:0000256" key="1">
    <source>
        <dbReference type="ARBA" id="ARBA00023239"/>
    </source>
</evidence>
<dbReference type="SMART" id="SM01130">
    <property type="entry name" value="DHDPS"/>
    <property type="match status" value="1"/>
</dbReference>
<comment type="caution">
    <text evidence="6">The sequence shown here is derived from an EMBL/GenBank/DDBJ whole genome shotgun (WGS) entry which is preliminary data.</text>
</comment>
<dbReference type="RefSeq" id="WP_150042296.1">
    <property type="nucleotide sequence ID" value="NZ_OW485601.1"/>
</dbReference>
<dbReference type="OrthoDB" id="9782828at2"/>
<feature type="active site" description="Proton donor/acceptor" evidence="4">
    <location>
        <position position="137"/>
    </location>
</feature>
<sequence length="301" mass="31752">MPSPSFQGIIPPVPTIVDDTGALDRPGMGRLLDHLIAAGVDGVLILGSGGEFCHMPASLRREVAAFCIGHVAGRTKVLVGIGAPGTLETVEFGRHAQDAGADAVLVINPYYAHLSEANLFLHYQQVARALDLPVLLYNFPALTGQDVGPELALRLTRACDNIVGIKDTIDVVAHTRRLILEVKGHRPDFAVIAGYDEHLLNTLALGGDGGIPATANFAPQLACGLYRAFRDGDFPTAFAAHRAIAALAPIYEIETPFFAVIKEAIRRTGLDISGAVLPPARPLTPELAARVGEVLKAAGIA</sequence>